<evidence type="ECO:0000256" key="1">
    <source>
        <dbReference type="ARBA" id="ARBA00022763"/>
    </source>
</evidence>
<evidence type="ECO:0000256" key="2">
    <source>
        <dbReference type="ARBA" id="ARBA00022801"/>
    </source>
</evidence>
<keyword evidence="1" id="KW-0227">DNA damage</keyword>
<dbReference type="EC" id="4.2.99.18" evidence="7"/>
<dbReference type="Proteomes" id="UP001446205">
    <property type="component" value="Unassembled WGS sequence"/>
</dbReference>
<dbReference type="GO" id="GO:0140078">
    <property type="term" value="F:class I DNA-(apurinic or apyrimidinic site) endonuclease activity"/>
    <property type="evidence" value="ECO:0007669"/>
    <property type="project" value="UniProtKB-EC"/>
</dbReference>
<dbReference type="Gene3D" id="1.10.1670.10">
    <property type="entry name" value="Helix-hairpin-Helix base-excision DNA repair enzymes (C-terminal)"/>
    <property type="match status" value="1"/>
</dbReference>
<keyword evidence="3" id="KW-0234">DNA repair</keyword>
<comment type="caution">
    <text evidence="7">The sequence shown here is derived from an EMBL/GenBank/DDBJ whole genome shotgun (WGS) entry which is preliminary data.</text>
</comment>
<evidence type="ECO:0000313" key="7">
    <source>
        <dbReference type="EMBL" id="MEK8090097.1"/>
    </source>
</evidence>
<feature type="domain" description="HhH-GPD" evidence="6">
    <location>
        <begin position="53"/>
        <end position="200"/>
    </location>
</feature>
<dbReference type="RefSeq" id="WP_341371154.1">
    <property type="nucleotide sequence ID" value="NZ_JBBPCO010000009.1"/>
</dbReference>
<dbReference type="PIRSF" id="PIRSF001435">
    <property type="entry name" value="Nth"/>
    <property type="match status" value="1"/>
</dbReference>
<name>A0ABU9D986_9PROT</name>
<dbReference type="Gene3D" id="1.10.340.30">
    <property type="entry name" value="Hypothetical protein, domain 2"/>
    <property type="match status" value="1"/>
</dbReference>
<dbReference type="InterPro" id="IPR011257">
    <property type="entry name" value="DNA_glycosylase"/>
</dbReference>
<dbReference type="InterPro" id="IPR003265">
    <property type="entry name" value="HhH-GPD_domain"/>
</dbReference>
<dbReference type="PANTHER" id="PTHR43286:SF1">
    <property type="entry name" value="ENDONUCLEASE III-LIKE PROTEIN 1"/>
    <property type="match status" value="1"/>
</dbReference>
<evidence type="ECO:0000256" key="3">
    <source>
        <dbReference type="ARBA" id="ARBA00023204"/>
    </source>
</evidence>
<evidence type="ECO:0000256" key="5">
    <source>
        <dbReference type="ARBA" id="ARBA00023295"/>
    </source>
</evidence>
<keyword evidence="7" id="KW-0255">Endonuclease</keyword>
<keyword evidence="4 7" id="KW-0456">Lyase</keyword>
<protein>
    <submittedName>
        <fullName evidence="7">Endonuclease III</fullName>
        <ecNumber evidence="7">4.2.99.18</ecNumber>
    </submittedName>
</protein>
<evidence type="ECO:0000259" key="6">
    <source>
        <dbReference type="SMART" id="SM00478"/>
    </source>
</evidence>
<proteinExistence type="predicted"/>
<keyword evidence="8" id="KW-1185">Reference proteome</keyword>
<keyword evidence="7" id="KW-0540">Nuclease</keyword>
<dbReference type="Pfam" id="PF00730">
    <property type="entry name" value="HhH-GPD"/>
    <property type="match status" value="1"/>
</dbReference>
<dbReference type="PANTHER" id="PTHR43286">
    <property type="entry name" value="ENDONUCLEASE III-LIKE PROTEIN 1"/>
    <property type="match status" value="1"/>
</dbReference>
<dbReference type="SMART" id="SM00478">
    <property type="entry name" value="ENDO3c"/>
    <property type="match status" value="1"/>
</dbReference>
<evidence type="ECO:0000313" key="8">
    <source>
        <dbReference type="Proteomes" id="UP001446205"/>
    </source>
</evidence>
<sequence length="227" mass="24835">MQVPQPGSKRPFEPDLAFARIAEAVQPFPKAALFELADEGFRSPFEQLLACIISIRTRDETTLPAARRLFALARTPAQLLALDPAAIYAAILPATFHETKARQMRAIAAAIEADHGGELPCARDTLLSFQGVGPKCANLSLGIACGLPLISVDIHVHRVVNRWGYVQAKTPEQTLVQLDARLPMAFRVAINRLLVPFGKHICTGQLPRCSSCPVLDMCQQIGVNRHR</sequence>
<organism evidence="7 8">
    <name type="scientific">Thermithiobacillus plumbiphilus</name>
    <dbReference type="NCBI Taxonomy" id="1729899"/>
    <lineage>
        <taxon>Bacteria</taxon>
        <taxon>Pseudomonadati</taxon>
        <taxon>Pseudomonadota</taxon>
        <taxon>Acidithiobacillia</taxon>
        <taxon>Acidithiobacillales</taxon>
        <taxon>Thermithiobacillaceae</taxon>
        <taxon>Thermithiobacillus</taxon>
    </lineage>
</organism>
<keyword evidence="2" id="KW-0378">Hydrolase</keyword>
<dbReference type="EMBL" id="JBBPCO010000009">
    <property type="protein sequence ID" value="MEK8090097.1"/>
    <property type="molecule type" value="Genomic_DNA"/>
</dbReference>
<accession>A0ABU9D986</accession>
<reference evidence="7 8" key="1">
    <citation type="submission" date="2024-04" db="EMBL/GenBank/DDBJ databases">
        <authorList>
            <person name="Abashina T."/>
            <person name="Shaikin A."/>
        </authorList>
    </citation>
    <scope>NUCLEOTIDE SEQUENCE [LARGE SCALE GENOMIC DNA]</scope>
    <source>
        <strain evidence="7 8">AAFK</strain>
    </source>
</reference>
<dbReference type="InterPro" id="IPR023170">
    <property type="entry name" value="HhH_base_excis_C"/>
</dbReference>
<dbReference type="CDD" id="cd00056">
    <property type="entry name" value="ENDO3c"/>
    <property type="match status" value="1"/>
</dbReference>
<gene>
    <name evidence="7" type="primary">nth</name>
    <name evidence="7" type="ORF">WOB96_10005</name>
</gene>
<dbReference type="SUPFAM" id="SSF48150">
    <property type="entry name" value="DNA-glycosylase"/>
    <property type="match status" value="1"/>
</dbReference>
<evidence type="ECO:0000256" key="4">
    <source>
        <dbReference type="ARBA" id="ARBA00023239"/>
    </source>
</evidence>
<keyword evidence="5" id="KW-0326">Glycosidase</keyword>